<gene>
    <name evidence="1" type="ORF">GT347_06100</name>
</gene>
<dbReference type="EMBL" id="CP047650">
    <property type="protein sequence ID" value="QHI97597.1"/>
    <property type="molecule type" value="Genomic_DNA"/>
</dbReference>
<dbReference type="RefSeq" id="WP_160551115.1">
    <property type="nucleotide sequence ID" value="NZ_CP047650.1"/>
</dbReference>
<evidence type="ECO:0000313" key="1">
    <source>
        <dbReference type="EMBL" id="QHI97597.1"/>
    </source>
</evidence>
<evidence type="ECO:0008006" key="3">
    <source>
        <dbReference type="Google" id="ProtNLM"/>
    </source>
</evidence>
<organism evidence="1 2">
    <name type="scientific">Xylophilus rhododendri</name>
    <dbReference type="NCBI Taxonomy" id="2697032"/>
    <lineage>
        <taxon>Bacteria</taxon>
        <taxon>Pseudomonadati</taxon>
        <taxon>Pseudomonadota</taxon>
        <taxon>Betaproteobacteria</taxon>
        <taxon>Burkholderiales</taxon>
        <taxon>Xylophilus</taxon>
    </lineage>
</organism>
<accession>A0A857J1W2</accession>
<keyword evidence="2" id="KW-1185">Reference proteome</keyword>
<sequence length="203" mass="21772">MKIQMCFSSGISSQHQFGVNHVEKEMFECVCGLVFPGRGERACRYFGDMVNVTYRTNGDVDLGDRTIVSGGTLFASGYENVTIDDSTIEILIIQSWEPTAGSSYVITDLSQDFPGTYHLTSSSFLDSSDIATVGNTLTVSLSELNIAMGSTALLTLTPVAAVPEAESYAMLSAGLGLLCMVCRRMKRAKPSNRPGFAAPALLV</sequence>
<reference evidence="1 2" key="1">
    <citation type="submission" date="2020-01" db="EMBL/GenBank/DDBJ databases">
        <title>Genome sequencing of strain KACC 21265.</title>
        <authorList>
            <person name="Heo J."/>
            <person name="Kim S.-J."/>
            <person name="Kim J.-S."/>
            <person name="Hong S.-B."/>
            <person name="Kwon S.-W."/>
        </authorList>
    </citation>
    <scope>NUCLEOTIDE SEQUENCE [LARGE SCALE GENOMIC DNA]</scope>
    <source>
        <strain evidence="1 2">KACC 21265</strain>
    </source>
</reference>
<dbReference type="AlphaFoldDB" id="A0A857J1W2"/>
<evidence type="ECO:0000313" key="2">
    <source>
        <dbReference type="Proteomes" id="UP000464787"/>
    </source>
</evidence>
<dbReference type="KEGG" id="xyk:GT347_06100"/>
<dbReference type="Proteomes" id="UP000464787">
    <property type="component" value="Chromosome"/>
</dbReference>
<protein>
    <recommendedName>
        <fullName evidence="3">PEP-CTERM protein-sorting domain-containing protein</fullName>
    </recommendedName>
</protein>
<name>A0A857J1W2_9BURK</name>
<proteinExistence type="predicted"/>